<keyword evidence="5" id="KW-1185">Reference proteome</keyword>
<keyword evidence="1" id="KW-0808">Transferase</keyword>
<dbReference type="PANTHER" id="PTHR15045">
    <property type="entry name" value="FUCOSE-1-PHOSPHATE GUANYLYLTRANSFERASE"/>
    <property type="match status" value="1"/>
</dbReference>
<evidence type="ECO:0000313" key="4">
    <source>
        <dbReference type="EMBL" id="CAK8675677.1"/>
    </source>
</evidence>
<keyword evidence="2" id="KW-0547">Nucleotide-binding</keyword>
<protein>
    <recommendedName>
        <fullName evidence="3">GDP-fucose pyrophosphorylase domain-containing protein</fullName>
    </recommendedName>
</protein>
<feature type="domain" description="GDP-fucose pyrophosphorylase" evidence="3">
    <location>
        <begin position="99"/>
        <end position="555"/>
    </location>
</feature>
<dbReference type="Pfam" id="PF07959">
    <property type="entry name" value="Fucose_pyrophosphorylase"/>
    <property type="match status" value="1"/>
</dbReference>
<accession>A0ABP0FBG9</accession>
<dbReference type="InterPro" id="IPR012887">
    <property type="entry name" value="GDP_fucose_pyrophosphorylase"/>
</dbReference>
<dbReference type="EMBL" id="CAWYQH010000024">
    <property type="protein sequence ID" value="CAK8675677.1"/>
    <property type="molecule type" value="Genomic_DNA"/>
</dbReference>
<gene>
    <name evidence="4" type="ORF">CVLEPA_LOCUS5225</name>
</gene>
<dbReference type="InterPro" id="IPR011004">
    <property type="entry name" value="Trimer_LpxA-like_sf"/>
</dbReference>
<evidence type="ECO:0000256" key="2">
    <source>
        <dbReference type="ARBA" id="ARBA00022741"/>
    </source>
</evidence>
<sequence length="627" mass="69746">MVVTRDVVHSTKKRFKKFEKLKCSESNANGEFWDIVILTALDDIQKNVFETQLKKKIENKQIPFSQYYVVSDPPGYKIGNGGSTMVVLEFLFDKFGYEEIKSKKIIIIHAGGFSQRLPNASAIGKAFVAMPFGSPICQMLEVKLASYIDFPSKMPYGGVFVCCSDTLEVYNDSDIAWTFPATGITGLVHPSTLEIGTTHGVYLLDTTQSIVDGKLIYNTRKFLHKPPVIKMKATDGLVTEVGDGEGVYTDSAYFMSMDAALKVKNFYKKYKPLTCEIDAYGDILQSLGSESDDGYITNTANVVSTTGSLITVRKQVYDWMRNTPFHALALVPNHADTPGTSGVTSHFYHFGTTKEYLELLTEDNQLAEMFGKEVVNFCAGNPYKFLSRKSTEQHATEHVLPSNVQGHVNDSSLAIRLKSAPCIMSSVMLSGVEIGEGSVLEYCRLRECVSIGSCCVVSNCSFKPNAKVPPDTFMHTVSVTRSNTISLSPVGYVTVAFGIHDDLKFSSKTYEAGKNIKYFGKPLHKIFSDSGQAFAGFENKETVSLWKAKLFQIFDTAEESSAMMCEFLESLSQQNEDVHVLQHPDTNLLSMDDILKVKNVENMLHFRCALEVEIIDQCMKASVNYYH</sequence>
<dbReference type="Proteomes" id="UP001642483">
    <property type="component" value="Unassembled WGS sequence"/>
</dbReference>
<evidence type="ECO:0000259" key="3">
    <source>
        <dbReference type="Pfam" id="PF07959"/>
    </source>
</evidence>
<comment type="caution">
    <text evidence="4">The sequence shown here is derived from an EMBL/GenBank/DDBJ whole genome shotgun (WGS) entry which is preliminary data.</text>
</comment>
<dbReference type="PANTHER" id="PTHR15045:SF1">
    <property type="entry name" value="FUCOSE-1-PHOSPHATE GUANYLYLTRANSFERASE"/>
    <property type="match status" value="1"/>
</dbReference>
<dbReference type="Gene3D" id="2.160.10.10">
    <property type="entry name" value="Hexapeptide repeat proteins"/>
    <property type="match status" value="1"/>
</dbReference>
<evidence type="ECO:0000313" key="5">
    <source>
        <dbReference type="Proteomes" id="UP001642483"/>
    </source>
</evidence>
<reference evidence="4 5" key="1">
    <citation type="submission" date="2024-02" db="EMBL/GenBank/DDBJ databases">
        <authorList>
            <person name="Daric V."/>
            <person name="Darras S."/>
        </authorList>
    </citation>
    <scope>NUCLEOTIDE SEQUENCE [LARGE SCALE GENOMIC DNA]</scope>
</reference>
<dbReference type="SUPFAM" id="SSF51161">
    <property type="entry name" value="Trimeric LpxA-like enzymes"/>
    <property type="match status" value="1"/>
</dbReference>
<organism evidence="4 5">
    <name type="scientific">Clavelina lepadiformis</name>
    <name type="common">Light-bulb sea squirt</name>
    <name type="synonym">Ascidia lepadiformis</name>
    <dbReference type="NCBI Taxonomy" id="159417"/>
    <lineage>
        <taxon>Eukaryota</taxon>
        <taxon>Metazoa</taxon>
        <taxon>Chordata</taxon>
        <taxon>Tunicata</taxon>
        <taxon>Ascidiacea</taxon>
        <taxon>Aplousobranchia</taxon>
        <taxon>Clavelinidae</taxon>
        <taxon>Clavelina</taxon>
    </lineage>
</organism>
<evidence type="ECO:0000256" key="1">
    <source>
        <dbReference type="ARBA" id="ARBA00022679"/>
    </source>
</evidence>
<name>A0ABP0FBG9_CLALP</name>
<proteinExistence type="predicted"/>